<name>A0A5J5CK88_9PERO</name>
<sequence length="195" mass="21558">MLNSHNCFARLSPSRTDGAYNLRLPFRDEDGGSFPILAALLSVTGLVAECLYHSLCTASPYPPPPGPPRHPTSTCDKDDDDDMHHNDDMLITVVTPCSLSSKSKATSPARDGQRKRENGPGLWDARLLGIFLEFRELAPFVQQYKKRHRHPGQMIHPRNSVQHLADRVLSPATSPGLPFTGPLHALMDHMTNGMD</sequence>
<feature type="compositionally biased region" description="Pro residues" evidence="1">
    <location>
        <begin position="60"/>
        <end position="70"/>
    </location>
</feature>
<organism evidence="2 3">
    <name type="scientific">Etheostoma spectabile</name>
    <name type="common">orangethroat darter</name>
    <dbReference type="NCBI Taxonomy" id="54343"/>
    <lineage>
        <taxon>Eukaryota</taxon>
        <taxon>Metazoa</taxon>
        <taxon>Chordata</taxon>
        <taxon>Craniata</taxon>
        <taxon>Vertebrata</taxon>
        <taxon>Euteleostomi</taxon>
        <taxon>Actinopterygii</taxon>
        <taxon>Neopterygii</taxon>
        <taxon>Teleostei</taxon>
        <taxon>Neoteleostei</taxon>
        <taxon>Acanthomorphata</taxon>
        <taxon>Eupercaria</taxon>
        <taxon>Perciformes</taxon>
        <taxon>Percoidei</taxon>
        <taxon>Percidae</taxon>
        <taxon>Etheostomatinae</taxon>
        <taxon>Etheostoma</taxon>
    </lineage>
</organism>
<dbReference type="Proteomes" id="UP000327493">
    <property type="component" value="Chromosome 22"/>
</dbReference>
<dbReference type="AlphaFoldDB" id="A0A5J5CK88"/>
<protein>
    <submittedName>
        <fullName evidence="2">Uncharacterized protein</fullName>
    </submittedName>
</protein>
<reference evidence="2 3" key="1">
    <citation type="submission" date="2019-08" db="EMBL/GenBank/DDBJ databases">
        <title>A chromosome-level genome assembly, high-density linkage maps, and genome scans reveal the genomic architecture of hybrid incompatibilities underlying speciation via character displacement in darters (Percidae: Etheostominae).</title>
        <authorList>
            <person name="Moran R.L."/>
            <person name="Catchen J.M."/>
            <person name="Fuller R.C."/>
        </authorList>
    </citation>
    <scope>NUCLEOTIDE SEQUENCE [LARGE SCALE GENOMIC DNA]</scope>
    <source>
        <strain evidence="2">EspeVRDwgs_2016</strain>
        <tissue evidence="2">Muscle</tissue>
    </source>
</reference>
<feature type="region of interest" description="Disordered" evidence="1">
    <location>
        <begin position="99"/>
        <end position="119"/>
    </location>
</feature>
<gene>
    <name evidence="2" type="ORF">FQN60_013668</name>
</gene>
<keyword evidence="3" id="KW-1185">Reference proteome</keyword>
<evidence type="ECO:0000313" key="2">
    <source>
        <dbReference type="EMBL" id="KAA8580710.1"/>
    </source>
</evidence>
<dbReference type="EMBL" id="VOFY01000022">
    <property type="protein sequence ID" value="KAA8580710.1"/>
    <property type="molecule type" value="Genomic_DNA"/>
</dbReference>
<feature type="non-terminal residue" evidence="2">
    <location>
        <position position="195"/>
    </location>
</feature>
<evidence type="ECO:0000256" key="1">
    <source>
        <dbReference type="SAM" id="MobiDB-lite"/>
    </source>
</evidence>
<feature type="region of interest" description="Disordered" evidence="1">
    <location>
        <begin position="60"/>
        <end position="85"/>
    </location>
</feature>
<proteinExistence type="predicted"/>
<comment type="caution">
    <text evidence="2">The sequence shown here is derived from an EMBL/GenBank/DDBJ whole genome shotgun (WGS) entry which is preliminary data.</text>
</comment>
<accession>A0A5J5CK88</accession>
<evidence type="ECO:0000313" key="3">
    <source>
        <dbReference type="Proteomes" id="UP000327493"/>
    </source>
</evidence>